<dbReference type="SUPFAM" id="SSF46785">
    <property type="entry name" value="Winged helix' DNA-binding domain"/>
    <property type="match status" value="1"/>
</dbReference>
<dbReference type="InterPro" id="IPR028349">
    <property type="entry name" value="PafC-like"/>
</dbReference>
<dbReference type="InterPro" id="IPR051534">
    <property type="entry name" value="CBASS_pafABC_assoc_protein"/>
</dbReference>
<evidence type="ECO:0000256" key="2">
    <source>
        <dbReference type="ARBA" id="ARBA00023163"/>
    </source>
</evidence>
<name>A0ABV2LVC6_9FLAO</name>
<evidence type="ECO:0000313" key="5">
    <source>
        <dbReference type="Proteomes" id="UP001549146"/>
    </source>
</evidence>
<dbReference type="Pfam" id="PF08279">
    <property type="entry name" value="HTH_11"/>
    <property type="match status" value="1"/>
</dbReference>
<proteinExistence type="predicted"/>
<dbReference type="EMBL" id="JBEPMO010000013">
    <property type="protein sequence ID" value="MET3732510.1"/>
    <property type="molecule type" value="Genomic_DNA"/>
</dbReference>
<dbReference type="Gene3D" id="1.10.10.10">
    <property type="entry name" value="Winged helix-like DNA-binding domain superfamily/Winged helix DNA-binding domain"/>
    <property type="match status" value="1"/>
</dbReference>
<dbReference type="InterPro" id="IPR001034">
    <property type="entry name" value="DeoR_HTH"/>
</dbReference>
<dbReference type="InterPro" id="IPR013196">
    <property type="entry name" value="HTH_11"/>
</dbReference>
<accession>A0ABV2LVC6</accession>
<dbReference type="RefSeq" id="WP_354509788.1">
    <property type="nucleotide sequence ID" value="NZ_JBEPMO010000013.1"/>
</dbReference>
<protein>
    <submittedName>
        <fullName evidence="4">DNA-binding transcriptional regulator YafY</fullName>
    </submittedName>
</protein>
<dbReference type="PANTHER" id="PTHR34580">
    <property type="match status" value="1"/>
</dbReference>
<comment type="caution">
    <text evidence="4">The sequence shown here is derived from an EMBL/GenBank/DDBJ whole genome shotgun (WGS) entry which is preliminary data.</text>
</comment>
<dbReference type="PROSITE" id="PS52050">
    <property type="entry name" value="WYL"/>
    <property type="match status" value="1"/>
</dbReference>
<evidence type="ECO:0000259" key="3">
    <source>
        <dbReference type="PROSITE" id="PS51000"/>
    </source>
</evidence>
<dbReference type="InterPro" id="IPR036388">
    <property type="entry name" value="WH-like_DNA-bd_sf"/>
</dbReference>
<dbReference type="InterPro" id="IPR057727">
    <property type="entry name" value="WCX_dom"/>
</dbReference>
<dbReference type="Pfam" id="PF25583">
    <property type="entry name" value="WCX"/>
    <property type="match status" value="1"/>
</dbReference>
<dbReference type="InterPro" id="IPR026881">
    <property type="entry name" value="WYL_dom"/>
</dbReference>
<keyword evidence="5" id="KW-1185">Reference proteome</keyword>
<keyword evidence="1" id="KW-0805">Transcription regulation</keyword>
<feature type="domain" description="HTH deoR-type" evidence="3">
    <location>
        <begin position="9"/>
        <end position="64"/>
    </location>
</feature>
<organism evidence="4 5">
    <name type="scientific">Moheibacter stercoris</name>
    <dbReference type="NCBI Taxonomy" id="1628251"/>
    <lineage>
        <taxon>Bacteria</taxon>
        <taxon>Pseudomonadati</taxon>
        <taxon>Bacteroidota</taxon>
        <taxon>Flavobacteriia</taxon>
        <taxon>Flavobacteriales</taxon>
        <taxon>Weeksellaceae</taxon>
        <taxon>Moheibacter</taxon>
    </lineage>
</organism>
<evidence type="ECO:0000313" key="4">
    <source>
        <dbReference type="EMBL" id="MET3732510.1"/>
    </source>
</evidence>
<dbReference type="PANTHER" id="PTHR34580:SF1">
    <property type="entry name" value="PROTEIN PAFC"/>
    <property type="match status" value="1"/>
</dbReference>
<dbReference type="GO" id="GO:0003677">
    <property type="term" value="F:DNA binding"/>
    <property type="evidence" value="ECO:0007669"/>
    <property type="project" value="UniProtKB-KW"/>
</dbReference>
<dbReference type="PIRSF" id="PIRSF016838">
    <property type="entry name" value="PafC"/>
    <property type="match status" value="1"/>
</dbReference>
<dbReference type="Proteomes" id="UP001549146">
    <property type="component" value="Unassembled WGS sequence"/>
</dbReference>
<keyword evidence="2" id="KW-0804">Transcription</keyword>
<dbReference type="Pfam" id="PF13280">
    <property type="entry name" value="WYL"/>
    <property type="match status" value="1"/>
</dbReference>
<sequence>MLEENSPKRFDRIVAIMTQLQSKRIVKAQELADRFEVSLRTIYRDIRSLEASGVPIYGEAGVGYSLVDGYKLPPVMFSRDEAMSFVAAEKLMEKFTDENMKSHFQSAVFKVKSVLRTDEKDWVNSLENRVKVNSNHLSDHSPEVLNALFESIARKTQLKITYESVESDVPSERTIEPVGLYHENQFWYIMAYCHLRKDYRNFRVSRIHSFEKLQDSYQIVHRELEFYLKKEEKILEGKVRLLVDRKVARYLEADRNYYGFVSEKRLGEKVELEFNGNFRENGIARWILMFGDYVEILEPKELKDFTLELVEKVKRNLK</sequence>
<dbReference type="PROSITE" id="PS51000">
    <property type="entry name" value="HTH_DEOR_2"/>
    <property type="match status" value="1"/>
</dbReference>
<evidence type="ECO:0000256" key="1">
    <source>
        <dbReference type="ARBA" id="ARBA00023015"/>
    </source>
</evidence>
<gene>
    <name evidence="4" type="ORF">ABID46_002099</name>
</gene>
<dbReference type="SMART" id="SM00420">
    <property type="entry name" value="HTH_DEOR"/>
    <property type="match status" value="1"/>
</dbReference>
<keyword evidence="4" id="KW-0238">DNA-binding</keyword>
<reference evidence="4 5" key="1">
    <citation type="submission" date="2024-06" db="EMBL/GenBank/DDBJ databases">
        <title>Genomic Encyclopedia of Type Strains, Phase IV (KMG-IV): sequencing the most valuable type-strain genomes for metagenomic binning, comparative biology and taxonomic classification.</title>
        <authorList>
            <person name="Goeker M."/>
        </authorList>
    </citation>
    <scope>NUCLEOTIDE SEQUENCE [LARGE SCALE GENOMIC DNA]</scope>
    <source>
        <strain evidence="4 5">DSM 29388</strain>
    </source>
</reference>
<dbReference type="InterPro" id="IPR036390">
    <property type="entry name" value="WH_DNA-bd_sf"/>
</dbReference>